<dbReference type="EMBL" id="JAPJDA010000021">
    <property type="protein sequence ID" value="MCX2839092.1"/>
    <property type="molecule type" value="Genomic_DNA"/>
</dbReference>
<sequence length="386" mass="44502">MQKINETNYCVMKIATYNVQNLFFRHKRLLNSSKTKNFANWLKEMDELMVKFRKTGCDLERLRELSFLIGFEHIDQSGYVVMRRKGGNFFVKGIHFSKEMHAAPYNNWNGWIEVENHPLSSVQIENKARVVSAINPDLLILQEVESCEALRLFNKTLLPQFQCFPFYNYLFISGNTNIGQDMALLTRTGYTMGSSRSHHSVPGENNEPLFERNLLEYEVFSPAGERITIISAHLTEDNLKKEESDRKRAEQALYIASQYERLLTEGQQNIVVCGTLNAPSYCYSLSSLLRDTSLKEISRHQKFTVVADQGRDSGYHSLGAYGKGINLKQRDYLLLSPVLFNRIISAGMNRNGVWPQRKSQWPIYPQIKRLKDAASEHPALWVDLDI</sequence>
<reference evidence="1" key="1">
    <citation type="submission" date="2022-11" db="EMBL/GenBank/DDBJ databases">
        <title>Salinimicrobium profundisediminis sp. nov., isolated from deep-sea sediment of the Mariana Trench.</title>
        <authorList>
            <person name="Fu H."/>
        </authorList>
    </citation>
    <scope>NUCLEOTIDE SEQUENCE</scope>
    <source>
        <strain evidence="1">MT39</strain>
    </source>
</reference>
<proteinExistence type="predicted"/>
<evidence type="ECO:0000313" key="2">
    <source>
        <dbReference type="Proteomes" id="UP001148482"/>
    </source>
</evidence>
<keyword evidence="2" id="KW-1185">Reference proteome</keyword>
<protein>
    <recommendedName>
        <fullName evidence="3">Endonuclease/exonuclease/phosphatase family protein</fullName>
    </recommendedName>
</protein>
<accession>A0A9X3I2M0</accession>
<gene>
    <name evidence="1" type="ORF">OQ279_13125</name>
</gene>
<dbReference type="RefSeq" id="WP_266070409.1">
    <property type="nucleotide sequence ID" value="NZ_JAPJDA010000021.1"/>
</dbReference>
<evidence type="ECO:0000313" key="1">
    <source>
        <dbReference type="EMBL" id="MCX2839092.1"/>
    </source>
</evidence>
<dbReference type="InterPro" id="IPR036691">
    <property type="entry name" value="Endo/exonu/phosph_ase_sf"/>
</dbReference>
<evidence type="ECO:0008006" key="3">
    <source>
        <dbReference type="Google" id="ProtNLM"/>
    </source>
</evidence>
<dbReference type="AlphaFoldDB" id="A0A9X3I2M0"/>
<dbReference type="Gene3D" id="3.60.10.10">
    <property type="entry name" value="Endonuclease/exonuclease/phosphatase"/>
    <property type="match status" value="1"/>
</dbReference>
<comment type="caution">
    <text evidence="1">The sequence shown here is derived from an EMBL/GenBank/DDBJ whole genome shotgun (WGS) entry which is preliminary data.</text>
</comment>
<dbReference type="SUPFAM" id="SSF56219">
    <property type="entry name" value="DNase I-like"/>
    <property type="match status" value="1"/>
</dbReference>
<name>A0A9X3I2M0_9FLAO</name>
<organism evidence="1 2">
    <name type="scientific">Salinimicrobium profundisediminis</name>
    <dbReference type="NCBI Taxonomy" id="2994553"/>
    <lineage>
        <taxon>Bacteria</taxon>
        <taxon>Pseudomonadati</taxon>
        <taxon>Bacteroidota</taxon>
        <taxon>Flavobacteriia</taxon>
        <taxon>Flavobacteriales</taxon>
        <taxon>Flavobacteriaceae</taxon>
        <taxon>Salinimicrobium</taxon>
    </lineage>
</organism>
<dbReference type="Proteomes" id="UP001148482">
    <property type="component" value="Unassembled WGS sequence"/>
</dbReference>